<name>A0A419S3H3_9SPHI</name>
<evidence type="ECO:0000313" key="8">
    <source>
        <dbReference type="EMBL" id="RKD13849.1"/>
    </source>
</evidence>
<keyword evidence="9" id="KW-1185">Reference proteome</keyword>
<keyword evidence="1" id="KW-0547">Nucleotide-binding</keyword>
<dbReference type="Pfam" id="PF00271">
    <property type="entry name" value="Helicase_C"/>
    <property type="match status" value="1"/>
</dbReference>
<dbReference type="SUPFAM" id="SSF52540">
    <property type="entry name" value="P-loop containing nucleoside triphosphate hydrolases"/>
    <property type="match status" value="2"/>
</dbReference>
<comment type="caution">
    <text evidence="8">The sequence shown here is derived from an EMBL/GenBank/DDBJ whole genome shotgun (WGS) entry which is preliminary data.</text>
</comment>
<dbReference type="InterPro" id="IPR001650">
    <property type="entry name" value="Helicase_C-like"/>
</dbReference>
<dbReference type="InterPro" id="IPR057342">
    <property type="entry name" value="DEXDc_RapA"/>
</dbReference>
<dbReference type="InterPro" id="IPR038718">
    <property type="entry name" value="SNF2-like_sf"/>
</dbReference>
<evidence type="ECO:0000313" key="9">
    <source>
        <dbReference type="Proteomes" id="UP000283433"/>
    </source>
</evidence>
<dbReference type="AlphaFoldDB" id="A0A419S3H3"/>
<dbReference type="PANTHER" id="PTHR10799">
    <property type="entry name" value="SNF2/RAD54 HELICASE FAMILY"/>
    <property type="match status" value="1"/>
</dbReference>
<organism evidence="8 9">
    <name type="scientific">Pelobium manganitolerans</name>
    <dbReference type="NCBI Taxonomy" id="1842495"/>
    <lineage>
        <taxon>Bacteria</taxon>
        <taxon>Pseudomonadati</taxon>
        <taxon>Bacteroidota</taxon>
        <taxon>Sphingobacteriia</taxon>
        <taxon>Sphingobacteriales</taxon>
        <taxon>Sphingobacteriaceae</taxon>
        <taxon>Pelobium</taxon>
    </lineage>
</organism>
<proteinExistence type="predicted"/>
<protein>
    <recommendedName>
        <fullName evidence="10">DEAD/DEAH box helicase</fullName>
    </recommendedName>
</protein>
<evidence type="ECO:0000256" key="1">
    <source>
        <dbReference type="ARBA" id="ARBA00022741"/>
    </source>
</evidence>
<evidence type="ECO:0000259" key="6">
    <source>
        <dbReference type="PROSITE" id="PS51192"/>
    </source>
</evidence>
<dbReference type="EMBL" id="MBTA01000027">
    <property type="protein sequence ID" value="RKD13849.1"/>
    <property type="molecule type" value="Genomic_DNA"/>
</dbReference>
<dbReference type="InterPro" id="IPR049730">
    <property type="entry name" value="SNF2/RAD54-like_C"/>
</dbReference>
<sequence>MINSYQAKYFAYELSKKATAESPEKFGATLMDAKVELNPHQIEAALFAFKSPYSKGAILADEVGLGKTIEAGILLSQKWAEGKRKILIICPSSLRKQWVNELADKFYLKAEVVDNISYNKKIRDGVKNPFDAEATIKICSYQFARKKAEEIQLTSWDLVVIDEAHYLRNAYKYGNVTAQTIQNAIRDYKKVLLTATPLQNRLDELFGLVSFIDPEIFGDIKSFRRNYVLESGARDIEGLKERLHSIVHRTLRRDVKEFINYRERIPITQKFTPTAEEQDLYEKVLDYLRQEITYAFPPGQKHLMQSVIFKLLGSSSFAISRTLEALIKRLKHLLESSKIVEDDLYEMFLEEYEHLDDDLDESDEELEDDFVEITLDDKIAIEAEIKQLEEFLSLSNQIQHNEKGEKLIIALERGFEKLKELGASQKALIFTESTRTQHYLFDRLSKEKYNGRIVLFNGQNSDETSKQIYRDWLADENNAGKITGSRAVDIRQALIDAFKSDGFDVMIATEAGAEGINLQFCSMIVNYDLPWNPQRVEQRIGRCHRYGQEHDVVVVNFLNASNAVEARVYELLDKKFRLFDGVFGSSDEVLGTIENGVDFEKRIIEVYKLCRTKEEIENYFNQLQKEFEDQIDSKVKATQSKLFDHFEASVIDKLRITLSETTVFIEKYEKWLWELLRFYMKHKAQFIYDDFTFVLNTGEKYTLNKKREDAKPFRLQSAIAQQIIRQGKKEQTPFAHLKFNFSDAKVTYTDIEKLKSKQGILKITNLEVSSEIESHSVLLFTGKTINGEILNDEICRFILGLPCIEEGKGNFKTEDIEQVHQKNKQQKLDHLEDTDALLMQREFKKFHNWADDKIAFTESELREAKKAEKEIDRQAMQEGISTSEALIFQEALAKAKKKVSRLKREMFDREDEIEQERDQMIEEARQKLNRAITEEEVFTISFELI</sequence>
<keyword evidence="4" id="KW-0067">ATP-binding</keyword>
<reference evidence="8 9" key="1">
    <citation type="submission" date="2016-07" db="EMBL/GenBank/DDBJ databases">
        <title>Genome of Pelobium manganitolerans.</title>
        <authorList>
            <person name="Wu S."/>
            <person name="Wang G."/>
        </authorList>
    </citation>
    <scope>NUCLEOTIDE SEQUENCE [LARGE SCALE GENOMIC DNA]</scope>
    <source>
        <strain evidence="8 9">YS-25</strain>
    </source>
</reference>
<evidence type="ECO:0000256" key="3">
    <source>
        <dbReference type="ARBA" id="ARBA00022806"/>
    </source>
</evidence>
<dbReference type="PROSITE" id="PS51192">
    <property type="entry name" value="HELICASE_ATP_BIND_1"/>
    <property type="match status" value="1"/>
</dbReference>
<dbReference type="SMART" id="SM00490">
    <property type="entry name" value="HELICc"/>
    <property type="match status" value="1"/>
</dbReference>
<dbReference type="GO" id="GO:0004386">
    <property type="term" value="F:helicase activity"/>
    <property type="evidence" value="ECO:0007669"/>
    <property type="project" value="UniProtKB-KW"/>
</dbReference>
<keyword evidence="5" id="KW-0175">Coiled coil</keyword>
<dbReference type="InterPro" id="IPR027417">
    <property type="entry name" value="P-loop_NTPase"/>
</dbReference>
<dbReference type="InterPro" id="IPR000330">
    <property type="entry name" value="SNF2_N"/>
</dbReference>
<evidence type="ECO:0000256" key="5">
    <source>
        <dbReference type="SAM" id="Coils"/>
    </source>
</evidence>
<evidence type="ECO:0000259" key="7">
    <source>
        <dbReference type="PROSITE" id="PS51194"/>
    </source>
</evidence>
<feature type="domain" description="Helicase C-terminal" evidence="7">
    <location>
        <begin position="410"/>
        <end position="590"/>
    </location>
</feature>
<feature type="coiled-coil region" evidence="5">
    <location>
        <begin position="854"/>
        <end position="930"/>
    </location>
</feature>
<keyword evidence="2" id="KW-0378">Hydrolase</keyword>
<dbReference type="Proteomes" id="UP000283433">
    <property type="component" value="Unassembled WGS sequence"/>
</dbReference>
<dbReference type="OrthoDB" id="9814088at2"/>
<dbReference type="Gene3D" id="3.40.50.300">
    <property type="entry name" value="P-loop containing nucleotide triphosphate hydrolases"/>
    <property type="match status" value="1"/>
</dbReference>
<dbReference type="Gene3D" id="3.40.50.10810">
    <property type="entry name" value="Tandem AAA-ATPase domain"/>
    <property type="match status" value="1"/>
</dbReference>
<dbReference type="Pfam" id="PF00176">
    <property type="entry name" value="SNF2-rel_dom"/>
    <property type="match status" value="1"/>
</dbReference>
<keyword evidence="3" id="KW-0347">Helicase</keyword>
<dbReference type="RefSeq" id="WP_120182760.1">
    <property type="nucleotide sequence ID" value="NZ_MBTA01000027.1"/>
</dbReference>
<dbReference type="GO" id="GO:0016787">
    <property type="term" value="F:hydrolase activity"/>
    <property type="evidence" value="ECO:0007669"/>
    <property type="project" value="UniProtKB-KW"/>
</dbReference>
<evidence type="ECO:0000256" key="2">
    <source>
        <dbReference type="ARBA" id="ARBA00022801"/>
    </source>
</evidence>
<gene>
    <name evidence="8" type="ORF">BCY91_09850</name>
</gene>
<evidence type="ECO:0008006" key="10">
    <source>
        <dbReference type="Google" id="ProtNLM"/>
    </source>
</evidence>
<dbReference type="SMART" id="SM00487">
    <property type="entry name" value="DEXDc"/>
    <property type="match status" value="1"/>
</dbReference>
<evidence type="ECO:0000256" key="4">
    <source>
        <dbReference type="ARBA" id="ARBA00022840"/>
    </source>
</evidence>
<dbReference type="GO" id="GO:0005524">
    <property type="term" value="F:ATP binding"/>
    <property type="evidence" value="ECO:0007669"/>
    <property type="project" value="UniProtKB-KW"/>
</dbReference>
<dbReference type="InterPro" id="IPR014001">
    <property type="entry name" value="Helicase_ATP-bd"/>
</dbReference>
<dbReference type="CDD" id="cd18011">
    <property type="entry name" value="DEXDc_RapA"/>
    <property type="match status" value="1"/>
</dbReference>
<dbReference type="PROSITE" id="PS51194">
    <property type="entry name" value="HELICASE_CTER"/>
    <property type="match status" value="1"/>
</dbReference>
<feature type="domain" description="Helicase ATP-binding" evidence="6">
    <location>
        <begin position="48"/>
        <end position="215"/>
    </location>
</feature>
<dbReference type="CDD" id="cd18793">
    <property type="entry name" value="SF2_C_SNF"/>
    <property type="match status" value="1"/>
</dbReference>
<accession>A0A419S3H3</accession>